<feature type="disulfide bond" evidence="1">
    <location>
        <begin position="50"/>
        <end position="60"/>
    </location>
</feature>
<dbReference type="PROSITE" id="PS00022">
    <property type="entry name" value="EGF_1"/>
    <property type="match status" value="1"/>
</dbReference>
<proteinExistence type="predicted"/>
<name>A0A177ASE1_9BILA</name>
<accession>A0A177ASE1</accession>
<keyword evidence="6" id="KW-1185">Reference proteome</keyword>
<sequence>MLPPILGVLYYTVEDYCFYNCKHGKCKTVASGNVCECEKDFYGSNCDKTCHNLCLNNSNCIIVNNLPYCDCHYLYTGDICQHGPCLIIENGTSHAISKKIKNVIVIQCNAGYILSNNYVHDLVKCSNETVNYQPTFRITCHSIKKKCPQFLNQFPTLEKANIKNIFERNLVLNCPNNEYFKNGLSTVLIECPTYGNINFYRHQCA</sequence>
<keyword evidence="1" id="KW-1015">Disulfide bond</keyword>
<dbReference type="Proteomes" id="UP000078046">
    <property type="component" value="Unassembled WGS sequence"/>
</dbReference>
<evidence type="ECO:0000256" key="2">
    <source>
        <dbReference type="PROSITE-ProRule" id="PRU01005"/>
    </source>
</evidence>
<evidence type="ECO:0000256" key="1">
    <source>
        <dbReference type="PROSITE-ProRule" id="PRU00076"/>
    </source>
</evidence>
<feature type="domain" description="EGF-like" evidence="3">
    <location>
        <begin position="47"/>
        <end position="81"/>
    </location>
</feature>
<evidence type="ECO:0000259" key="4">
    <source>
        <dbReference type="PROSITE" id="PS51670"/>
    </source>
</evidence>
<feature type="disulfide bond" evidence="1">
    <location>
        <begin position="71"/>
        <end position="80"/>
    </location>
</feature>
<dbReference type="Gene3D" id="2.10.25.10">
    <property type="entry name" value="Laminin"/>
    <property type="match status" value="1"/>
</dbReference>
<dbReference type="AlphaFoldDB" id="A0A177ASE1"/>
<comment type="caution">
    <text evidence="1">Lacks conserved residue(s) required for the propagation of feature annotation.</text>
</comment>
<evidence type="ECO:0000313" key="6">
    <source>
        <dbReference type="Proteomes" id="UP000078046"/>
    </source>
</evidence>
<dbReference type="EMBL" id="LWCA01001644">
    <property type="protein sequence ID" value="OAF64740.1"/>
    <property type="molecule type" value="Genomic_DNA"/>
</dbReference>
<evidence type="ECO:0008006" key="7">
    <source>
        <dbReference type="Google" id="ProtNLM"/>
    </source>
</evidence>
<keyword evidence="1" id="KW-0245">EGF-like domain</keyword>
<dbReference type="PROSITE" id="PS50026">
    <property type="entry name" value="EGF_3"/>
    <property type="match status" value="1"/>
</dbReference>
<feature type="domain" description="ShKT" evidence="4">
    <location>
        <begin position="17"/>
        <end position="54"/>
    </location>
</feature>
<comment type="caution">
    <text evidence="5">The sequence shown here is derived from an EMBL/GenBank/DDBJ whole genome shotgun (WGS) entry which is preliminary data.</text>
</comment>
<dbReference type="OrthoDB" id="382013at2759"/>
<dbReference type="InterPro" id="IPR003582">
    <property type="entry name" value="ShKT_dom"/>
</dbReference>
<feature type="non-terminal residue" evidence="5">
    <location>
        <position position="205"/>
    </location>
</feature>
<feature type="disulfide bond" evidence="2">
    <location>
        <begin position="37"/>
        <end position="50"/>
    </location>
</feature>
<dbReference type="PROSITE" id="PS51670">
    <property type="entry name" value="SHKT"/>
    <property type="match status" value="1"/>
</dbReference>
<gene>
    <name evidence="5" type="ORF">A3Q56_07548</name>
</gene>
<organism evidence="5 6">
    <name type="scientific">Intoshia linei</name>
    <dbReference type="NCBI Taxonomy" id="1819745"/>
    <lineage>
        <taxon>Eukaryota</taxon>
        <taxon>Metazoa</taxon>
        <taxon>Spiralia</taxon>
        <taxon>Lophotrochozoa</taxon>
        <taxon>Mesozoa</taxon>
        <taxon>Orthonectida</taxon>
        <taxon>Rhopaluridae</taxon>
        <taxon>Intoshia</taxon>
    </lineage>
</organism>
<evidence type="ECO:0000313" key="5">
    <source>
        <dbReference type="EMBL" id="OAF64740.1"/>
    </source>
</evidence>
<dbReference type="InterPro" id="IPR000742">
    <property type="entry name" value="EGF"/>
</dbReference>
<reference evidence="5 6" key="1">
    <citation type="submission" date="2016-04" db="EMBL/GenBank/DDBJ databases">
        <title>The genome of Intoshia linei affirms orthonectids as highly simplified spiralians.</title>
        <authorList>
            <person name="Mikhailov K.V."/>
            <person name="Slusarev G.S."/>
            <person name="Nikitin M.A."/>
            <person name="Logacheva M.D."/>
            <person name="Penin A."/>
            <person name="Aleoshin V."/>
            <person name="Panchin Y.V."/>
        </authorList>
    </citation>
    <scope>NUCLEOTIDE SEQUENCE [LARGE SCALE GENOMIC DNA]</scope>
    <source>
        <strain evidence="5">Intl2013</strain>
        <tissue evidence="5">Whole animal</tissue>
    </source>
</reference>
<protein>
    <recommendedName>
        <fullName evidence="7">EGF-like domain-containing protein</fullName>
    </recommendedName>
</protein>
<dbReference type="SMART" id="SM00181">
    <property type="entry name" value="EGF"/>
    <property type="match status" value="2"/>
</dbReference>
<evidence type="ECO:0000259" key="3">
    <source>
        <dbReference type="PROSITE" id="PS50026"/>
    </source>
</evidence>